<dbReference type="InterPro" id="IPR006709">
    <property type="entry name" value="SSU_processome_Utp14"/>
</dbReference>
<dbReference type="KEGG" id="bcom:BAUCODRAFT_430784"/>
<feature type="compositionally biased region" description="Basic and acidic residues" evidence="4">
    <location>
        <begin position="641"/>
        <end position="653"/>
    </location>
</feature>
<proteinExistence type="predicted"/>
<accession>M2MPB5</accession>
<evidence type="ECO:0000313" key="5">
    <source>
        <dbReference type="EMBL" id="EMC98561.1"/>
    </source>
</evidence>
<feature type="region of interest" description="Disordered" evidence="4">
    <location>
        <begin position="885"/>
        <end position="916"/>
    </location>
</feature>
<feature type="compositionally biased region" description="Basic and acidic residues" evidence="4">
    <location>
        <begin position="242"/>
        <end position="265"/>
    </location>
</feature>
<dbReference type="Pfam" id="PF04615">
    <property type="entry name" value="Utp14"/>
    <property type="match status" value="1"/>
</dbReference>
<feature type="region of interest" description="Disordered" evidence="4">
    <location>
        <begin position="1"/>
        <end position="271"/>
    </location>
</feature>
<feature type="compositionally biased region" description="Basic and acidic residues" evidence="4">
    <location>
        <begin position="315"/>
        <end position="333"/>
    </location>
</feature>
<evidence type="ECO:0000256" key="2">
    <source>
        <dbReference type="ARBA" id="ARBA00022553"/>
    </source>
</evidence>
<gene>
    <name evidence="5" type="ORF">BAUCODRAFT_430784</name>
</gene>
<feature type="compositionally biased region" description="Acidic residues" evidence="4">
    <location>
        <begin position="65"/>
        <end position="75"/>
    </location>
</feature>
<feature type="compositionally biased region" description="Basic and acidic residues" evidence="4">
    <location>
        <begin position="37"/>
        <end position="50"/>
    </location>
</feature>
<feature type="compositionally biased region" description="Polar residues" evidence="4">
    <location>
        <begin position="794"/>
        <end position="805"/>
    </location>
</feature>
<feature type="compositionally biased region" description="Basic and acidic residues" evidence="4">
    <location>
        <begin position="484"/>
        <end position="503"/>
    </location>
</feature>
<feature type="compositionally biased region" description="Gly residues" evidence="4">
    <location>
        <begin position="574"/>
        <end position="583"/>
    </location>
</feature>
<comment type="subcellular location">
    <subcellularLocation>
        <location evidence="1">Nucleus</location>
        <location evidence="1">Nucleolus</location>
    </subcellularLocation>
</comment>
<dbReference type="STRING" id="717646.M2MPB5"/>
<feature type="compositionally biased region" description="Basic residues" evidence="4">
    <location>
        <begin position="148"/>
        <end position="157"/>
    </location>
</feature>
<dbReference type="PANTHER" id="PTHR14150">
    <property type="entry name" value="U3 SMALL NUCLEOLAR RNA-ASSOCIATED PROTEIN 14"/>
    <property type="match status" value="1"/>
</dbReference>
<feature type="compositionally biased region" description="Basic and acidic residues" evidence="4">
    <location>
        <begin position="588"/>
        <end position="610"/>
    </location>
</feature>
<feature type="region of interest" description="Disordered" evidence="4">
    <location>
        <begin position="292"/>
        <end position="333"/>
    </location>
</feature>
<sequence length="984" mass="109780">MAPRLARSSVQGAAPRNAKNKSRKRNLDAYSTAAHSVKPDKTVPRHRLGESVEGAPRQKRRRTDDDEADASEDDSAPQRKLPRQNGRGIADEDDDGVEQGSDSEGNEWTLGGLKDDDEDSELDSDEAFGESDEERFEGFAFRGSSSVGRKKVVRRSKSLASDAADGGIDLDEGSASSDGEDEDDDFGDEGVDLATMLDDDPTAEDAEDVEEDGDESDGASEEDEEDAPSEIDDEGEADGANDEERYARFRDRIEALDPTNKDDAKPLQPAESGIITMEDLLADIDVTQRKQILATTKPKRKSQRAERLTAPLPKRQQDRLHREAASEQAKEQLDRWRDTVIHNRRAEFLTFPLVDPSKQQNVGKDKFIDGKPQGELEESIRRIMEESGMVARVDEKNHDEEDELMRAEELATNDLPVEEVMRRRAELRRARELMFRQEVKAKRIAKIKSKAYRRVHRKERERLAEKERLLLHPDGGVDDEERDTNDRRRAQERMSTKHRDSKFAKSVKATNRTVWDEGARGGVMEEARRREELKRRIAGREEDGEGSDVSSVSGEDEENDEMEKQLQRLQEGRQGIGQRGVGGMKFMRAAEERRRKANEEDVERLRKEMAVEDGDEEESDGKVGEEGLGRAIFGPKAKISPAERQKEKSREMEEGNMSDDEEKVEIAVGADMVGASRDGAAKPLKGILRKGGQSSDKREPQRARSVWLKDPAPADEAQDEPFVSAWLTDPAAKKSKRRSRTTDDGEAMIELLPANGVAALGPPPQKTAKKASKEQKSVPTGEKDGEVRTDGTAAGNTSGWQTIEQTGDDSDGEEGGDANPALTADEQKALYHRQAFAGDDVHLAFEREKAELVADEDEKEISTHLPGWGSWTGIGLSKAVKKANKRQLHNPLFKTKLPGGVRPEDRKDAKLPNAIVSEKTDRKGKKYFAPVLPHGFEQGEQYERSLRVPLGPEWTTKEVFQRGTRPRVVVKRGVVVGPMEKPMV</sequence>
<feature type="compositionally biased region" description="Basic and acidic residues" evidence="4">
    <location>
        <begin position="771"/>
        <end position="789"/>
    </location>
</feature>
<dbReference type="Proteomes" id="UP000011761">
    <property type="component" value="Unassembled WGS sequence"/>
</dbReference>
<organism evidence="5 6">
    <name type="scientific">Baudoinia panamericana (strain UAMH 10762)</name>
    <name type="common">Angels' share fungus</name>
    <name type="synonym">Baudoinia compniacensis (strain UAMH 10762)</name>
    <dbReference type="NCBI Taxonomy" id="717646"/>
    <lineage>
        <taxon>Eukaryota</taxon>
        <taxon>Fungi</taxon>
        <taxon>Dikarya</taxon>
        <taxon>Ascomycota</taxon>
        <taxon>Pezizomycotina</taxon>
        <taxon>Dothideomycetes</taxon>
        <taxon>Dothideomycetidae</taxon>
        <taxon>Mycosphaerellales</taxon>
        <taxon>Teratosphaeriaceae</taxon>
        <taxon>Baudoinia</taxon>
    </lineage>
</organism>
<dbReference type="GO" id="GO:0006364">
    <property type="term" value="P:rRNA processing"/>
    <property type="evidence" value="ECO:0007669"/>
    <property type="project" value="InterPro"/>
</dbReference>
<evidence type="ECO:0000256" key="3">
    <source>
        <dbReference type="ARBA" id="ARBA00023242"/>
    </source>
</evidence>
<feature type="compositionally biased region" description="Basic and acidic residues" evidence="4">
    <location>
        <begin position="514"/>
        <end position="541"/>
    </location>
</feature>
<name>M2MPB5_BAUPA</name>
<feature type="compositionally biased region" description="Acidic residues" evidence="4">
    <location>
        <begin position="654"/>
        <end position="663"/>
    </location>
</feature>
<protein>
    <recommendedName>
        <fullName evidence="7">Utp14-domain-containing protein</fullName>
    </recommendedName>
</protein>
<dbReference type="AlphaFoldDB" id="M2MPB5"/>
<dbReference type="HOGENOM" id="CLU_003783_0_0_1"/>
<dbReference type="OMA" id="QVIEPMD"/>
<keyword evidence="2" id="KW-0597">Phosphoprotein</keyword>
<evidence type="ECO:0000256" key="4">
    <source>
        <dbReference type="SAM" id="MobiDB-lite"/>
    </source>
</evidence>
<keyword evidence="6" id="KW-1185">Reference proteome</keyword>
<keyword evidence="3" id="KW-0539">Nucleus</keyword>
<feature type="compositionally biased region" description="Acidic residues" evidence="4">
    <location>
        <begin position="115"/>
        <end position="135"/>
    </location>
</feature>
<evidence type="ECO:0000313" key="6">
    <source>
        <dbReference type="Proteomes" id="UP000011761"/>
    </source>
</evidence>
<feature type="compositionally biased region" description="Acidic residues" evidence="4">
    <location>
        <begin position="168"/>
        <end position="241"/>
    </location>
</feature>
<dbReference type="OrthoDB" id="277439at2759"/>
<dbReference type="GeneID" id="19114255"/>
<reference evidence="5 6" key="1">
    <citation type="journal article" date="2012" name="PLoS Pathog.">
        <title>Diverse lifestyles and strategies of plant pathogenesis encoded in the genomes of eighteen Dothideomycetes fungi.</title>
        <authorList>
            <person name="Ohm R.A."/>
            <person name="Feau N."/>
            <person name="Henrissat B."/>
            <person name="Schoch C.L."/>
            <person name="Horwitz B.A."/>
            <person name="Barry K.W."/>
            <person name="Condon B.J."/>
            <person name="Copeland A.C."/>
            <person name="Dhillon B."/>
            <person name="Glaser F."/>
            <person name="Hesse C.N."/>
            <person name="Kosti I."/>
            <person name="LaButti K."/>
            <person name="Lindquist E.A."/>
            <person name="Lucas S."/>
            <person name="Salamov A.A."/>
            <person name="Bradshaw R.E."/>
            <person name="Ciuffetti L."/>
            <person name="Hamelin R.C."/>
            <person name="Kema G.H.J."/>
            <person name="Lawrence C."/>
            <person name="Scott J.A."/>
            <person name="Spatafora J.W."/>
            <person name="Turgeon B.G."/>
            <person name="de Wit P.J.G.M."/>
            <person name="Zhong S."/>
            <person name="Goodwin S.B."/>
            <person name="Grigoriev I.V."/>
        </authorList>
    </citation>
    <scope>NUCLEOTIDE SEQUENCE [LARGE SCALE GENOMIC DNA]</scope>
    <source>
        <strain evidence="5 6">UAMH 10762</strain>
    </source>
</reference>
<dbReference type="eggNOG" id="KOG2172">
    <property type="taxonomic scope" value="Eukaryota"/>
</dbReference>
<feature type="region of interest" description="Disordered" evidence="4">
    <location>
        <begin position="455"/>
        <end position="826"/>
    </location>
</feature>
<dbReference type="GO" id="GO:0032040">
    <property type="term" value="C:small-subunit processome"/>
    <property type="evidence" value="ECO:0007669"/>
    <property type="project" value="InterPro"/>
</dbReference>
<dbReference type="PANTHER" id="PTHR14150:SF12">
    <property type="entry name" value="U3 SMALL NUCLEOLAR RNA-ASSOCIATED PROTEIN 14 HOMOLOG A"/>
    <property type="match status" value="1"/>
</dbReference>
<dbReference type="EMBL" id="KB445553">
    <property type="protein sequence ID" value="EMC98561.1"/>
    <property type="molecule type" value="Genomic_DNA"/>
</dbReference>
<dbReference type="RefSeq" id="XP_007675105.1">
    <property type="nucleotide sequence ID" value="XM_007676915.1"/>
</dbReference>
<evidence type="ECO:0000256" key="1">
    <source>
        <dbReference type="ARBA" id="ARBA00004604"/>
    </source>
</evidence>
<feature type="compositionally biased region" description="Basic and acidic residues" evidence="4">
    <location>
        <begin position="458"/>
        <end position="471"/>
    </location>
</feature>
<feature type="compositionally biased region" description="Acidic residues" evidence="4">
    <location>
        <begin position="806"/>
        <end position="816"/>
    </location>
</feature>
<evidence type="ECO:0008006" key="7">
    <source>
        <dbReference type="Google" id="ProtNLM"/>
    </source>
</evidence>